<reference evidence="1" key="1">
    <citation type="submission" date="2011-11" db="EMBL/GenBank/DDBJ databases">
        <title>Complete genome sequence of Candidatus Mycoplasma haemominutum.</title>
        <authorList>
            <person name="Barker E.N."/>
            <person name="Darby A.C."/>
            <person name="Helps C.R."/>
            <person name="Peters I.R."/>
            <person name="Hughes M.A."/>
            <person name="Radford A.D."/>
            <person name="Novacco M."/>
            <person name="Boretti F."/>
            <person name="Hofmann-Lehmann R."/>
            <person name="Tasker S."/>
        </authorList>
    </citation>
    <scope>NUCLEOTIDE SEQUENCE</scope>
    <source>
        <strain evidence="1">Birmingham 1</strain>
    </source>
</reference>
<dbReference type="HOGENOM" id="CLU_1021906_0_0_14"/>
<reference evidence="1" key="2">
    <citation type="submission" date="2011-11" db="EMBL/GenBank/DDBJ databases">
        <authorList>
            <person name="Barker E."/>
        </authorList>
    </citation>
    <scope>NUCLEOTIDE SEQUENCE</scope>
    <source>
        <strain evidence="1">Birmingham 1</strain>
    </source>
</reference>
<organism evidence="1">
    <name type="scientific">Candidatus Mycoplasma haematominutum 'Birmingham 1'</name>
    <dbReference type="NCBI Taxonomy" id="1116213"/>
    <lineage>
        <taxon>Bacteria</taxon>
        <taxon>Bacillati</taxon>
        <taxon>Mycoplasmatota</taxon>
        <taxon>Mollicutes</taxon>
        <taxon>Mycoplasmataceae</taxon>
        <taxon>Mycoplasma</taxon>
    </lineage>
</organism>
<evidence type="ECO:0000313" key="1">
    <source>
        <dbReference type="EMBL" id="CCE66795.1"/>
    </source>
</evidence>
<dbReference type="AlphaFoldDB" id="G8C397"/>
<dbReference type="RefSeq" id="WP_015511660.1">
    <property type="nucleotide sequence ID" value="NC_021007.1"/>
</dbReference>
<gene>
    <name evidence="1" type="ORF">MHM_02770</name>
</gene>
<dbReference type="KEGG" id="mhb:MHM_02770"/>
<dbReference type="PATRIC" id="fig|1116213.3.peg.294"/>
<sequence length="254" mass="30196">MSEVKLSDHQKEILDHLVHDISTICIDSKLNWTDIEKHNVREMIWREIFFHSELGNGEIVRSDALFGEYFLKILPEKELNKYWNLENYLKDLTRKQTQLYRESEDLSKKIAAMVQEREAKITEGNENYKQAAEHQPKGDALTAEEEELEKEWDEIGSKASGELNKEKLQELIQKQYELNNRKAEFENMFSQYLTKEEEIKIEISSYSKQLDKYHANWNKLNRELIEISNQVSELRRVIIECQNQKLIELLKKSS</sequence>
<name>G8C397_9MOLU</name>
<dbReference type="EMBL" id="HE613254">
    <property type="protein sequence ID" value="CCE66795.1"/>
    <property type="molecule type" value="Genomic_DNA"/>
</dbReference>
<proteinExistence type="predicted"/>
<accession>G8C397</accession>
<protein>
    <submittedName>
        <fullName evidence="1">Uncharacterized protein</fullName>
    </submittedName>
</protein>